<evidence type="ECO:0000256" key="4">
    <source>
        <dbReference type="PROSITE-ProRule" id="PRU00335"/>
    </source>
</evidence>
<evidence type="ECO:0000313" key="7">
    <source>
        <dbReference type="EMBL" id="MBP2189634.1"/>
    </source>
</evidence>
<feature type="domain" description="HTH tetR-type" evidence="6">
    <location>
        <begin position="18"/>
        <end position="77"/>
    </location>
</feature>
<dbReference type="RefSeq" id="WP_209888618.1">
    <property type="nucleotide sequence ID" value="NZ_JAGGMR010000001.1"/>
</dbReference>
<dbReference type="SUPFAM" id="SSF46689">
    <property type="entry name" value="Homeodomain-like"/>
    <property type="match status" value="1"/>
</dbReference>
<dbReference type="SUPFAM" id="SSF48498">
    <property type="entry name" value="Tetracyclin repressor-like, C-terminal domain"/>
    <property type="match status" value="1"/>
</dbReference>
<keyword evidence="2 4" id="KW-0238">DNA-binding</keyword>
<sequence>MNQATTPAPPRRLRADAARNQQRILAAAADLFAEHGLEITLDDVAERAGVGVGTVYRRFANKKELITEVFAQKIDEFAVAAEDAARHDDPWLGVVQFFEYACTHLATNRGFSDVLLELEDDLERFTQVRDRIKPTVGFLIDRAQQAGALAPGIEPSDFFALIHMVDALAEFARPVNSETWQRYMAITLNGMRSDAVPRRPLTVPPLSDAEVEQAKGCTGRRRNT</sequence>
<keyword evidence="8" id="KW-1185">Reference proteome</keyword>
<evidence type="ECO:0000313" key="8">
    <source>
        <dbReference type="Proteomes" id="UP001519325"/>
    </source>
</evidence>
<dbReference type="InterPro" id="IPR050109">
    <property type="entry name" value="HTH-type_TetR-like_transc_reg"/>
</dbReference>
<dbReference type="Pfam" id="PF21597">
    <property type="entry name" value="TetR_C_43"/>
    <property type="match status" value="1"/>
</dbReference>
<dbReference type="InterPro" id="IPR023772">
    <property type="entry name" value="DNA-bd_HTH_TetR-type_CS"/>
</dbReference>
<dbReference type="PRINTS" id="PR00455">
    <property type="entry name" value="HTHTETR"/>
</dbReference>
<keyword evidence="1" id="KW-0805">Transcription regulation</keyword>
<dbReference type="EMBL" id="JAGGMR010000001">
    <property type="protein sequence ID" value="MBP2189634.1"/>
    <property type="molecule type" value="Genomic_DNA"/>
</dbReference>
<dbReference type="Gene3D" id="1.10.357.10">
    <property type="entry name" value="Tetracycline Repressor, domain 2"/>
    <property type="match status" value="1"/>
</dbReference>
<dbReference type="Proteomes" id="UP001519325">
    <property type="component" value="Unassembled WGS sequence"/>
</dbReference>
<keyword evidence="3" id="KW-0804">Transcription</keyword>
<evidence type="ECO:0000256" key="1">
    <source>
        <dbReference type="ARBA" id="ARBA00023015"/>
    </source>
</evidence>
<evidence type="ECO:0000256" key="5">
    <source>
        <dbReference type="SAM" id="MobiDB-lite"/>
    </source>
</evidence>
<dbReference type="PANTHER" id="PTHR30055:SF234">
    <property type="entry name" value="HTH-TYPE TRANSCRIPTIONAL REGULATOR BETI"/>
    <property type="match status" value="1"/>
</dbReference>
<dbReference type="Pfam" id="PF00440">
    <property type="entry name" value="TetR_N"/>
    <property type="match status" value="1"/>
</dbReference>
<proteinExistence type="predicted"/>
<dbReference type="PROSITE" id="PS50977">
    <property type="entry name" value="HTH_TETR_2"/>
    <property type="match status" value="1"/>
</dbReference>
<comment type="caution">
    <text evidence="7">The sequence shown here is derived from an EMBL/GenBank/DDBJ whole genome shotgun (WGS) entry which is preliminary data.</text>
</comment>
<feature type="DNA-binding region" description="H-T-H motif" evidence="4">
    <location>
        <begin position="40"/>
        <end position="59"/>
    </location>
</feature>
<evidence type="ECO:0000256" key="3">
    <source>
        <dbReference type="ARBA" id="ARBA00023163"/>
    </source>
</evidence>
<dbReference type="InterPro" id="IPR049445">
    <property type="entry name" value="TetR_SbtR-like_C"/>
</dbReference>
<evidence type="ECO:0000256" key="2">
    <source>
        <dbReference type="ARBA" id="ARBA00023125"/>
    </source>
</evidence>
<dbReference type="InterPro" id="IPR009057">
    <property type="entry name" value="Homeodomain-like_sf"/>
</dbReference>
<organism evidence="7 8">
    <name type="scientific">Nocardia goodfellowii</name>
    <dbReference type="NCBI Taxonomy" id="882446"/>
    <lineage>
        <taxon>Bacteria</taxon>
        <taxon>Bacillati</taxon>
        <taxon>Actinomycetota</taxon>
        <taxon>Actinomycetes</taxon>
        <taxon>Mycobacteriales</taxon>
        <taxon>Nocardiaceae</taxon>
        <taxon>Nocardia</taxon>
    </lineage>
</organism>
<gene>
    <name evidence="7" type="ORF">BJ987_002535</name>
</gene>
<name>A0ABS4QD65_9NOCA</name>
<protein>
    <submittedName>
        <fullName evidence="7">AcrR family transcriptional regulator</fullName>
    </submittedName>
</protein>
<evidence type="ECO:0000259" key="6">
    <source>
        <dbReference type="PROSITE" id="PS50977"/>
    </source>
</evidence>
<dbReference type="PROSITE" id="PS01081">
    <property type="entry name" value="HTH_TETR_1"/>
    <property type="match status" value="1"/>
</dbReference>
<dbReference type="InterPro" id="IPR036271">
    <property type="entry name" value="Tet_transcr_reg_TetR-rel_C_sf"/>
</dbReference>
<dbReference type="InterPro" id="IPR001647">
    <property type="entry name" value="HTH_TetR"/>
</dbReference>
<accession>A0ABS4QD65</accession>
<feature type="region of interest" description="Disordered" evidence="5">
    <location>
        <begin position="201"/>
        <end position="224"/>
    </location>
</feature>
<reference evidence="7 8" key="1">
    <citation type="submission" date="2021-03" db="EMBL/GenBank/DDBJ databases">
        <title>Sequencing the genomes of 1000 actinobacteria strains.</title>
        <authorList>
            <person name="Klenk H.-P."/>
        </authorList>
    </citation>
    <scope>NUCLEOTIDE SEQUENCE [LARGE SCALE GENOMIC DNA]</scope>
    <source>
        <strain evidence="7 8">DSM 45516</strain>
    </source>
</reference>
<dbReference type="PANTHER" id="PTHR30055">
    <property type="entry name" value="HTH-TYPE TRANSCRIPTIONAL REGULATOR RUTR"/>
    <property type="match status" value="1"/>
</dbReference>